<dbReference type="Proteomes" id="UP000596660">
    <property type="component" value="Unplaced"/>
</dbReference>
<accession>A0A803N658</accession>
<dbReference type="Gramene" id="AUR62041121-RA">
    <property type="protein sequence ID" value="AUR62041121-RA:cds"/>
    <property type="gene ID" value="AUR62041121"/>
</dbReference>
<reference evidence="1" key="1">
    <citation type="journal article" date="2017" name="Nature">
        <title>The genome of Chenopodium quinoa.</title>
        <authorList>
            <person name="Jarvis D.E."/>
            <person name="Ho Y.S."/>
            <person name="Lightfoot D.J."/>
            <person name="Schmoeckel S.M."/>
            <person name="Li B."/>
            <person name="Borm T.J.A."/>
            <person name="Ohyanagi H."/>
            <person name="Mineta K."/>
            <person name="Michell C.T."/>
            <person name="Saber N."/>
            <person name="Kharbatia N.M."/>
            <person name="Rupper R.R."/>
            <person name="Sharp A.R."/>
            <person name="Dally N."/>
            <person name="Boughton B.A."/>
            <person name="Woo Y.H."/>
            <person name="Gao G."/>
            <person name="Schijlen E.G.W.M."/>
            <person name="Guo X."/>
            <person name="Momin A.A."/>
            <person name="Negrao S."/>
            <person name="Al-Babili S."/>
            <person name="Gehring C."/>
            <person name="Roessner U."/>
            <person name="Jung C."/>
            <person name="Murphy K."/>
            <person name="Arold S.T."/>
            <person name="Gojobori T."/>
            <person name="van der Linden C.G."/>
            <person name="van Loo E.N."/>
            <person name="Jellen E.N."/>
            <person name="Maughan P.J."/>
            <person name="Tester M."/>
        </authorList>
    </citation>
    <scope>NUCLEOTIDE SEQUENCE [LARGE SCALE GENOMIC DNA]</scope>
    <source>
        <strain evidence="1">cv. PI 614886</strain>
    </source>
</reference>
<organism evidence="1 2">
    <name type="scientific">Chenopodium quinoa</name>
    <name type="common">Quinoa</name>
    <dbReference type="NCBI Taxonomy" id="63459"/>
    <lineage>
        <taxon>Eukaryota</taxon>
        <taxon>Viridiplantae</taxon>
        <taxon>Streptophyta</taxon>
        <taxon>Embryophyta</taxon>
        <taxon>Tracheophyta</taxon>
        <taxon>Spermatophyta</taxon>
        <taxon>Magnoliopsida</taxon>
        <taxon>eudicotyledons</taxon>
        <taxon>Gunneridae</taxon>
        <taxon>Pentapetalae</taxon>
        <taxon>Caryophyllales</taxon>
        <taxon>Chenopodiaceae</taxon>
        <taxon>Chenopodioideae</taxon>
        <taxon>Atripliceae</taxon>
        <taxon>Chenopodium</taxon>
    </lineage>
</organism>
<reference evidence="1" key="2">
    <citation type="submission" date="2021-03" db="UniProtKB">
        <authorList>
            <consortium name="EnsemblPlants"/>
        </authorList>
    </citation>
    <scope>IDENTIFICATION</scope>
</reference>
<dbReference type="AlphaFoldDB" id="A0A803N658"/>
<evidence type="ECO:0000313" key="1">
    <source>
        <dbReference type="EnsemblPlants" id="AUR62041121-RA:cds"/>
    </source>
</evidence>
<sequence length="101" mass="11528">MARFEEKRCGCGFPVARRTSWTHENPQRKFVACKFFNHETGQREKHWLSTDLSILKTRLACTEHEKGRLASELHMMKNIMNKGERGGAGAPCSAWVFFAAA</sequence>
<keyword evidence="2" id="KW-1185">Reference proteome</keyword>
<evidence type="ECO:0000313" key="2">
    <source>
        <dbReference type="Proteomes" id="UP000596660"/>
    </source>
</evidence>
<proteinExistence type="predicted"/>
<dbReference type="EnsemblPlants" id="AUR62041121-RA">
    <property type="protein sequence ID" value="AUR62041121-RA:cds"/>
    <property type="gene ID" value="AUR62041121"/>
</dbReference>
<protein>
    <submittedName>
        <fullName evidence="1">Uncharacterized protein</fullName>
    </submittedName>
</protein>
<name>A0A803N658_CHEQI</name>